<sequence>MNSARDNVVWRECRALSRCLLPLIDQETWRRDRRHDDFRERGLDVPQGERLLGTFAALTMHTVILDAAAAGRPSTVEALHATALRTVAHTVMNRRDYEFLSAAPAQADDDMEEHNLAAFRLLAYQTGRAAHVFAYLGSQVRATFDTLASRSRTTTATCGDLRQWASQAKLLP</sequence>
<dbReference type="RefSeq" id="WP_065967029.1">
    <property type="nucleotide sequence ID" value="NZ_ASQP01000565.1"/>
</dbReference>
<evidence type="ECO:0000313" key="1">
    <source>
        <dbReference type="EMBL" id="OMI33050.1"/>
    </source>
</evidence>
<gene>
    <name evidence="1" type="ORF">SPAR_43266</name>
</gene>
<name>A0A1R1S432_9ACTN</name>
<dbReference type="Proteomes" id="UP000186168">
    <property type="component" value="Unassembled WGS sequence"/>
</dbReference>
<dbReference type="EMBL" id="ASQP01000565">
    <property type="protein sequence ID" value="OMI33050.1"/>
    <property type="molecule type" value="Genomic_DNA"/>
</dbReference>
<comment type="caution">
    <text evidence="1">The sequence shown here is derived from an EMBL/GenBank/DDBJ whole genome shotgun (WGS) entry which is preliminary data.</text>
</comment>
<accession>A0A1R1S432</accession>
<organism evidence="1 2">
    <name type="scientific">Streptomyces sparsogenes DSM 40356</name>
    <dbReference type="NCBI Taxonomy" id="1331668"/>
    <lineage>
        <taxon>Bacteria</taxon>
        <taxon>Bacillati</taxon>
        <taxon>Actinomycetota</taxon>
        <taxon>Actinomycetes</taxon>
        <taxon>Kitasatosporales</taxon>
        <taxon>Streptomycetaceae</taxon>
        <taxon>Streptomyces</taxon>
    </lineage>
</organism>
<proteinExistence type="predicted"/>
<protein>
    <submittedName>
        <fullName evidence="1">Uncharacterized protein</fullName>
    </submittedName>
</protein>
<keyword evidence="2" id="KW-1185">Reference proteome</keyword>
<dbReference type="AlphaFoldDB" id="A0A1R1S432"/>
<dbReference type="GeneID" id="96747104"/>
<evidence type="ECO:0000313" key="2">
    <source>
        <dbReference type="Proteomes" id="UP000186168"/>
    </source>
</evidence>
<reference evidence="1 2" key="1">
    <citation type="submission" date="2013-05" db="EMBL/GenBank/DDBJ databases">
        <title>Genome sequence of Streptomyces sparsogenes DSM 40356.</title>
        <authorList>
            <person name="Coyne S."/>
            <person name="Seebeck F.P."/>
        </authorList>
    </citation>
    <scope>NUCLEOTIDE SEQUENCE [LARGE SCALE GENOMIC DNA]</scope>
    <source>
        <strain evidence="1 2">DSM 40356</strain>
    </source>
</reference>